<evidence type="ECO:0000256" key="1">
    <source>
        <dbReference type="SAM" id="Phobius"/>
    </source>
</evidence>
<dbReference type="PRINTS" id="PR00625">
    <property type="entry name" value="JDOMAIN"/>
</dbReference>
<evidence type="ECO:0000313" key="3">
    <source>
        <dbReference type="EMBL" id="CAF1934756.1"/>
    </source>
</evidence>
<name>A0A816L1B2_9BILA</name>
<accession>A0A816L1B2</accession>
<evidence type="ECO:0000313" key="6">
    <source>
        <dbReference type="Proteomes" id="UP000663866"/>
    </source>
</evidence>
<protein>
    <recommendedName>
        <fullName evidence="2">J domain-containing protein</fullName>
    </recommendedName>
</protein>
<sequence length="273" mass="32430">MLRTSQKYLTINKGCCDRFHPYGNVIQSTIQLPRSIVVMPCRYYKTPNVNSRNYYEVLGVEPVATQKEIKKAFYKLSKEYHPDSNAADKSLHDKFVKINEAFSILNKQSTRNTYDQSLSTISRSPYQSYPRYSGTDWPNVNSNTRYTYQSRTTTNESTWSTPRYDQAYYDAFRRKMESDRRRSQNYSYYYSSSYNSSSGYFTSASIILIVISFGMFIHALQWRTMRYSDPQYAADPRTRHYHAYREWRRMHTLKNNEFTQDRREFSSSSIDDS</sequence>
<dbReference type="SMART" id="SM00271">
    <property type="entry name" value="DnaJ"/>
    <property type="match status" value="1"/>
</dbReference>
<keyword evidence="1" id="KW-1133">Transmembrane helix</keyword>
<feature type="domain" description="J" evidence="2">
    <location>
        <begin position="53"/>
        <end position="118"/>
    </location>
</feature>
<keyword evidence="1" id="KW-0472">Membrane</keyword>
<keyword evidence="6" id="KW-1185">Reference proteome</keyword>
<dbReference type="AlphaFoldDB" id="A0A816L1B2"/>
<dbReference type="Proteomes" id="UP000663856">
    <property type="component" value="Unassembled WGS sequence"/>
</dbReference>
<evidence type="ECO:0000313" key="4">
    <source>
        <dbReference type="EMBL" id="CAF3920443.1"/>
    </source>
</evidence>
<evidence type="ECO:0000313" key="5">
    <source>
        <dbReference type="Proteomes" id="UP000663856"/>
    </source>
</evidence>
<dbReference type="Proteomes" id="UP000663866">
    <property type="component" value="Unassembled WGS sequence"/>
</dbReference>
<feature type="transmembrane region" description="Helical" evidence="1">
    <location>
        <begin position="200"/>
        <end position="220"/>
    </location>
</feature>
<dbReference type="PANTHER" id="PTHR44825">
    <property type="match status" value="1"/>
</dbReference>
<dbReference type="InterPro" id="IPR052763">
    <property type="entry name" value="DnaJ_C4"/>
</dbReference>
<dbReference type="EMBL" id="CAJOBG010001351">
    <property type="protein sequence ID" value="CAF3920443.1"/>
    <property type="molecule type" value="Genomic_DNA"/>
</dbReference>
<dbReference type="InterPro" id="IPR036869">
    <property type="entry name" value="J_dom_sf"/>
</dbReference>
<dbReference type="PROSITE" id="PS50076">
    <property type="entry name" value="DNAJ_2"/>
    <property type="match status" value="1"/>
</dbReference>
<dbReference type="CDD" id="cd06257">
    <property type="entry name" value="DnaJ"/>
    <property type="match status" value="1"/>
</dbReference>
<dbReference type="InterPro" id="IPR001623">
    <property type="entry name" value="DnaJ_domain"/>
</dbReference>
<reference evidence="3" key="1">
    <citation type="submission" date="2021-02" db="EMBL/GenBank/DDBJ databases">
        <authorList>
            <person name="Nowell W R."/>
        </authorList>
    </citation>
    <scope>NUCLEOTIDE SEQUENCE</scope>
</reference>
<dbReference type="EMBL" id="CAJNRF010000067">
    <property type="protein sequence ID" value="CAF1934756.1"/>
    <property type="molecule type" value="Genomic_DNA"/>
</dbReference>
<gene>
    <name evidence="4" type="ORF">OVN521_LOCUS10552</name>
    <name evidence="3" type="ORF">WKI299_LOCUS1231</name>
</gene>
<dbReference type="PANTHER" id="PTHR44825:SF1">
    <property type="entry name" value="DNAJ HOMOLOG SUBFAMILY C MEMBER 4"/>
    <property type="match status" value="1"/>
</dbReference>
<evidence type="ECO:0000259" key="2">
    <source>
        <dbReference type="PROSITE" id="PS50076"/>
    </source>
</evidence>
<dbReference type="Pfam" id="PF00226">
    <property type="entry name" value="DnaJ"/>
    <property type="match status" value="1"/>
</dbReference>
<keyword evidence="1" id="KW-0812">Transmembrane</keyword>
<proteinExistence type="predicted"/>
<comment type="caution">
    <text evidence="3">The sequence shown here is derived from an EMBL/GenBank/DDBJ whole genome shotgun (WGS) entry which is preliminary data.</text>
</comment>
<dbReference type="SUPFAM" id="SSF46565">
    <property type="entry name" value="Chaperone J-domain"/>
    <property type="match status" value="1"/>
</dbReference>
<dbReference type="Gene3D" id="1.10.287.110">
    <property type="entry name" value="DnaJ domain"/>
    <property type="match status" value="1"/>
</dbReference>
<organism evidence="3 5">
    <name type="scientific">Rotaria magnacalcarata</name>
    <dbReference type="NCBI Taxonomy" id="392030"/>
    <lineage>
        <taxon>Eukaryota</taxon>
        <taxon>Metazoa</taxon>
        <taxon>Spiralia</taxon>
        <taxon>Gnathifera</taxon>
        <taxon>Rotifera</taxon>
        <taxon>Eurotatoria</taxon>
        <taxon>Bdelloidea</taxon>
        <taxon>Philodinida</taxon>
        <taxon>Philodinidae</taxon>
        <taxon>Rotaria</taxon>
    </lineage>
</organism>